<proteinExistence type="predicted"/>
<keyword evidence="3" id="KW-1185">Reference proteome</keyword>
<dbReference type="OrthoDB" id="999695at2759"/>
<feature type="region of interest" description="Disordered" evidence="1">
    <location>
        <begin position="50"/>
        <end position="70"/>
    </location>
</feature>
<dbReference type="Proteomes" id="UP000593576">
    <property type="component" value="Unassembled WGS sequence"/>
</dbReference>
<evidence type="ECO:0000313" key="2">
    <source>
        <dbReference type="EMBL" id="MBA0875038.1"/>
    </source>
</evidence>
<accession>A0A7J9MVS1</accession>
<organism evidence="2 3">
    <name type="scientific">Gossypium schwendimanii</name>
    <name type="common">Cotton</name>
    <dbReference type="NCBI Taxonomy" id="34291"/>
    <lineage>
        <taxon>Eukaryota</taxon>
        <taxon>Viridiplantae</taxon>
        <taxon>Streptophyta</taxon>
        <taxon>Embryophyta</taxon>
        <taxon>Tracheophyta</taxon>
        <taxon>Spermatophyta</taxon>
        <taxon>Magnoliopsida</taxon>
        <taxon>eudicotyledons</taxon>
        <taxon>Gunneridae</taxon>
        <taxon>Pentapetalae</taxon>
        <taxon>rosids</taxon>
        <taxon>malvids</taxon>
        <taxon>Malvales</taxon>
        <taxon>Malvaceae</taxon>
        <taxon>Malvoideae</taxon>
        <taxon>Gossypium</taxon>
    </lineage>
</organism>
<evidence type="ECO:0000313" key="3">
    <source>
        <dbReference type="Proteomes" id="UP000593576"/>
    </source>
</evidence>
<sequence>NLLSGLKLVVAETTGYIIEATPISTLPPKAQAPTSKRRYNKVKRYETDGILPVRGKKKKESNEQSESSAPLLLLTYGETGEQNEELEASTMERTNFENMHISNLIALASIAPKVGRCRRKRKMKTMVSSKAEANIGVEQNDEAAPIVVPINDEAASIDVAIIDEAALIDVPITYVENFSDLGR</sequence>
<dbReference type="EMBL" id="JABFAF010000013">
    <property type="protein sequence ID" value="MBA0875038.1"/>
    <property type="molecule type" value="Genomic_DNA"/>
</dbReference>
<dbReference type="AlphaFoldDB" id="A0A7J9MVS1"/>
<evidence type="ECO:0000256" key="1">
    <source>
        <dbReference type="SAM" id="MobiDB-lite"/>
    </source>
</evidence>
<reference evidence="2 3" key="1">
    <citation type="journal article" date="2019" name="Genome Biol. Evol.">
        <title>Insights into the evolution of the New World diploid cottons (Gossypium, subgenus Houzingenia) based on genome sequencing.</title>
        <authorList>
            <person name="Grover C.E."/>
            <person name="Arick M.A. 2nd"/>
            <person name="Thrash A."/>
            <person name="Conover J.L."/>
            <person name="Sanders W.S."/>
            <person name="Peterson D.G."/>
            <person name="Frelichowski J.E."/>
            <person name="Scheffler J.A."/>
            <person name="Scheffler B.E."/>
            <person name="Wendel J.F."/>
        </authorList>
    </citation>
    <scope>NUCLEOTIDE SEQUENCE [LARGE SCALE GENOMIC DNA]</scope>
    <source>
        <strain evidence="2">1</strain>
        <tissue evidence="2">Leaf</tissue>
    </source>
</reference>
<name>A0A7J9MVS1_GOSSC</name>
<feature type="non-terminal residue" evidence="2">
    <location>
        <position position="1"/>
    </location>
</feature>
<protein>
    <submittedName>
        <fullName evidence="2">Uncharacterized protein</fullName>
    </submittedName>
</protein>
<gene>
    <name evidence="2" type="ORF">Goshw_025321</name>
</gene>
<comment type="caution">
    <text evidence="2">The sequence shown here is derived from an EMBL/GenBank/DDBJ whole genome shotgun (WGS) entry which is preliminary data.</text>
</comment>